<feature type="compositionally biased region" description="Basic and acidic residues" evidence="1">
    <location>
        <begin position="7"/>
        <end position="86"/>
    </location>
</feature>
<reference evidence="2 3" key="1">
    <citation type="submission" date="2016-10" db="EMBL/GenBank/DDBJ databases">
        <authorList>
            <person name="de Groot N.N."/>
        </authorList>
    </citation>
    <scope>NUCLEOTIDE SEQUENCE [LARGE SCALE GENOMIC DNA]</scope>
    <source>
        <strain evidence="2 3">CGMCC 4.6533</strain>
    </source>
</reference>
<name>A0A1G8FLH4_9ACTN</name>
<sequence>MPVKRHVVPERRPRSDVDQPRPRDDRPYDDRPRGEERSRGEERLRGEERSRGEERLRGEERPRSEPRSEPRGELRGEERSRLERTRPAGLDAATAGESGIRHIDELTSKAIEGVTSVEPAEDGWVVDVEVVEDRRVPSSGDILAIYEVQLARDGSLRSYRRVRRYRRANTDLGQA</sequence>
<dbReference type="EMBL" id="FNDJ01000003">
    <property type="protein sequence ID" value="SDH82985.1"/>
    <property type="molecule type" value="Genomic_DNA"/>
</dbReference>
<dbReference type="STRING" id="633440.SAMN05421869_103356"/>
<gene>
    <name evidence="2" type="ORF">SAMN05421869_103356</name>
</gene>
<accession>A0A1G8FLH4</accession>
<organism evidence="2 3">
    <name type="scientific">Nonomuraea jiangxiensis</name>
    <dbReference type="NCBI Taxonomy" id="633440"/>
    <lineage>
        <taxon>Bacteria</taxon>
        <taxon>Bacillati</taxon>
        <taxon>Actinomycetota</taxon>
        <taxon>Actinomycetes</taxon>
        <taxon>Streptosporangiales</taxon>
        <taxon>Streptosporangiaceae</taxon>
        <taxon>Nonomuraea</taxon>
    </lineage>
</organism>
<evidence type="ECO:0000256" key="1">
    <source>
        <dbReference type="SAM" id="MobiDB-lite"/>
    </source>
</evidence>
<feature type="region of interest" description="Disordered" evidence="1">
    <location>
        <begin position="1"/>
        <end position="99"/>
    </location>
</feature>
<dbReference type="RefSeq" id="WP_281249961.1">
    <property type="nucleotide sequence ID" value="NZ_FNDJ01000003.1"/>
</dbReference>
<keyword evidence="3" id="KW-1185">Reference proteome</keyword>
<proteinExistence type="predicted"/>
<dbReference type="Pfam" id="PF05800">
    <property type="entry name" value="GvpO"/>
    <property type="match status" value="1"/>
</dbReference>
<dbReference type="GO" id="GO:0031412">
    <property type="term" value="P:gas vesicle organization"/>
    <property type="evidence" value="ECO:0007669"/>
    <property type="project" value="InterPro"/>
</dbReference>
<dbReference type="Proteomes" id="UP000199202">
    <property type="component" value="Unassembled WGS sequence"/>
</dbReference>
<evidence type="ECO:0000313" key="2">
    <source>
        <dbReference type="EMBL" id="SDH82985.1"/>
    </source>
</evidence>
<dbReference type="InterPro" id="IPR008634">
    <property type="entry name" value="Gas-vesicle_GvpO"/>
</dbReference>
<evidence type="ECO:0000313" key="3">
    <source>
        <dbReference type="Proteomes" id="UP000199202"/>
    </source>
</evidence>
<protein>
    <submittedName>
        <fullName evidence="2">Gas vesicle synthesis protein GvpO</fullName>
    </submittedName>
</protein>
<dbReference type="AlphaFoldDB" id="A0A1G8FLH4"/>